<organism evidence="1 2">
    <name type="scientific">Staphylococcus gallinarum</name>
    <dbReference type="NCBI Taxonomy" id="1293"/>
    <lineage>
        <taxon>Bacteria</taxon>
        <taxon>Bacillati</taxon>
        <taxon>Bacillota</taxon>
        <taxon>Bacilli</taxon>
        <taxon>Bacillales</taxon>
        <taxon>Staphylococcaceae</taxon>
        <taxon>Staphylococcus</taxon>
    </lineage>
</organism>
<evidence type="ECO:0000313" key="1">
    <source>
        <dbReference type="EMBL" id="RIP35862.1"/>
    </source>
</evidence>
<gene>
    <name evidence="1" type="ORF">BUZ14_04210</name>
</gene>
<dbReference type="Proteomes" id="UP000265541">
    <property type="component" value="Unassembled WGS sequence"/>
</dbReference>
<comment type="caution">
    <text evidence="1">The sequence shown here is derived from an EMBL/GenBank/DDBJ whole genome shotgun (WGS) entry which is preliminary data.</text>
</comment>
<accession>A0A3A0W5K1</accession>
<proteinExistence type="predicted"/>
<evidence type="ECO:0000313" key="2">
    <source>
        <dbReference type="Proteomes" id="UP000265541"/>
    </source>
</evidence>
<name>A0A3A0W5K1_STAGA</name>
<dbReference type="RefSeq" id="WP_119484638.1">
    <property type="nucleotide sequence ID" value="NZ_QYJN01000002.1"/>
</dbReference>
<sequence length="80" mass="9083">MDWLDGLNKESVGKICREIYINDRRTSKSLLSSLWGSKFDDEDMLLVVDGLCSAGYLDYDGDKMIDVGDAKQKLKDRGYL</sequence>
<dbReference type="EMBL" id="QYJN01000002">
    <property type="protein sequence ID" value="RIP35862.1"/>
    <property type="molecule type" value="Genomic_DNA"/>
</dbReference>
<dbReference type="AlphaFoldDB" id="A0A3A0W5K1"/>
<reference evidence="1 2" key="1">
    <citation type="journal article" date="2016" name="Front. Microbiol.">
        <title>Comprehensive Phylogenetic Analysis of Bovine Non-aureus Staphylococci Species Based on Whole-Genome Sequencing.</title>
        <authorList>
            <person name="Naushad S."/>
            <person name="Barkema H.W."/>
            <person name="Luby C."/>
            <person name="Condas L.A."/>
            <person name="Nobrega D.B."/>
            <person name="Carson D.A."/>
            <person name="De Buck J."/>
        </authorList>
    </citation>
    <scope>NUCLEOTIDE SEQUENCE [LARGE SCALE GENOMIC DNA]</scope>
    <source>
        <strain evidence="1 2">SNUC 4781</strain>
    </source>
</reference>
<protein>
    <submittedName>
        <fullName evidence="1">Uncharacterized protein</fullName>
    </submittedName>
</protein>
<dbReference type="OrthoDB" id="9942658at2"/>